<dbReference type="InterPro" id="IPR001932">
    <property type="entry name" value="PPM-type_phosphatase-like_dom"/>
</dbReference>
<feature type="compositionally biased region" description="Low complexity" evidence="2">
    <location>
        <begin position="394"/>
        <end position="408"/>
    </location>
</feature>
<feature type="domain" description="PPM-type phosphatase" evidence="4">
    <location>
        <begin position="154"/>
        <end position="366"/>
    </location>
</feature>
<dbReference type="Pfam" id="PF07228">
    <property type="entry name" value="SpoIIE"/>
    <property type="match status" value="1"/>
</dbReference>
<dbReference type="PANTHER" id="PTHR43156:SF2">
    <property type="entry name" value="STAGE II SPORULATION PROTEIN E"/>
    <property type="match status" value="1"/>
</dbReference>
<dbReference type="AlphaFoldDB" id="A0A7U9L3Y1"/>
<dbReference type="SMART" id="SM00331">
    <property type="entry name" value="PP2C_SIG"/>
    <property type="match status" value="1"/>
</dbReference>
<evidence type="ECO:0000256" key="1">
    <source>
        <dbReference type="ARBA" id="ARBA00022801"/>
    </source>
</evidence>
<feature type="transmembrane region" description="Helical" evidence="3">
    <location>
        <begin position="108"/>
        <end position="125"/>
    </location>
</feature>
<feature type="transmembrane region" description="Helical" evidence="3">
    <location>
        <begin position="76"/>
        <end position="96"/>
    </location>
</feature>
<organism evidence="5 6">
    <name type="scientific">Streptomyces chrestomyceticus JCM 4735</name>
    <dbReference type="NCBI Taxonomy" id="1306181"/>
    <lineage>
        <taxon>Bacteria</taxon>
        <taxon>Bacillati</taxon>
        <taxon>Actinomycetota</taxon>
        <taxon>Actinomycetes</taxon>
        <taxon>Kitasatosporales</taxon>
        <taxon>Streptomycetaceae</taxon>
        <taxon>Streptomyces</taxon>
    </lineage>
</organism>
<dbReference type="GO" id="GO:0016791">
    <property type="term" value="F:phosphatase activity"/>
    <property type="evidence" value="ECO:0007669"/>
    <property type="project" value="TreeGrafter"/>
</dbReference>
<keyword evidence="3" id="KW-0812">Transmembrane</keyword>
<sequence>MDTYSNRDARWIPAGPGAAAPAVGEGEDMREVRQGALLLLTAVAGAAVAACDLALGPDVSLAGLLLVGPLVAGTRLEGACTAVVSFTALILGVAIAGREHTLARTDQLLSLTVLAAAAAYATWASDRQAALDSQLAGVAAAAQRAILRPTSFRVSGASVCARYRSAAPRAVIGGDLYAFADTPSGLRVLIGDVRGKGLEAVRLSAAAIGHFRDCAYTRSNLAEVAEEVDRRLIDDLGPEDFITAVIAEISPGRLRLVNCGHHPPLHLPAAGPPVLLTPSEPTTPIGLLPLPRVQEVELAPGDRLLLYTDGLAEARDPDGTMLDLAGLLPACSLPDLNDAIEAVLSTMCRHTHGAQDDDVALVLVELEPSMPRQHHVRTPPAVTRTSAEPPGGPRKPAGRPSPSAAVSD</sequence>
<dbReference type="InterPro" id="IPR052016">
    <property type="entry name" value="Bact_Sigma-Reg"/>
</dbReference>
<proteinExistence type="predicted"/>
<dbReference type="EMBL" id="BHZC01000001">
    <property type="protein sequence ID" value="GCD39126.1"/>
    <property type="molecule type" value="Genomic_DNA"/>
</dbReference>
<accession>A0A7U9L3Y1</accession>
<feature type="transmembrane region" description="Helical" evidence="3">
    <location>
        <begin position="36"/>
        <end position="56"/>
    </location>
</feature>
<dbReference type="PANTHER" id="PTHR43156">
    <property type="entry name" value="STAGE II SPORULATION PROTEIN E-RELATED"/>
    <property type="match status" value="1"/>
</dbReference>
<evidence type="ECO:0000259" key="4">
    <source>
        <dbReference type="SMART" id="SM00331"/>
    </source>
</evidence>
<protein>
    <submittedName>
        <fullName evidence="5">Membrane protein</fullName>
    </submittedName>
</protein>
<keyword evidence="3" id="KW-0472">Membrane</keyword>
<dbReference type="SUPFAM" id="SSF81606">
    <property type="entry name" value="PP2C-like"/>
    <property type="match status" value="1"/>
</dbReference>
<reference evidence="5 6" key="1">
    <citation type="submission" date="2018-11" db="EMBL/GenBank/DDBJ databases">
        <title>Whole genome sequence of Streptomyces chrestomyceticus NBRC 13444(T).</title>
        <authorList>
            <person name="Komaki H."/>
            <person name="Tamura T."/>
        </authorList>
    </citation>
    <scope>NUCLEOTIDE SEQUENCE [LARGE SCALE GENOMIC DNA]</scope>
    <source>
        <strain evidence="5 6">NBRC 13444</strain>
    </source>
</reference>
<evidence type="ECO:0000256" key="2">
    <source>
        <dbReference type="SAM" id="MobiDB-lite"/>
    </source>
</evidence>
<keyword evidence="1" id="KW-0378">Hydrolase</keyword>
<dbReference type="Proteomes" id="UP000287830">
    <property type="component" value="Unassembled WGS sequence"/>
</dbReference>
<name>A0A7U9L3Y1_9ACTN</name>
<gene>
    <name evidence="5" type="ORF">OEIGOIKO_06955</name>
</gene>
<feature type="region of interest" description="Disordered" evidence="2">
    <location>
        <begin position="370"/>
        <end position="408"/>
    </location>
</feature>
<keyword evidence="3" id="KW-1133">Transmembrane helix</keyword>
<comment type="caution">
    <text evidence="5">The sequence shown here is derived from an EMBL/GenBank/DDBJ whole genome shotgun (WGS) entry which is preliminary data.</text>
</comment>
<evidence type="ECO:0000256" key="3">
    <source>
        <dbReference type="SAM" id="Phobius"/>
    </source>
</evidence>
<evidence type="ECO:0000313" key="6">
    <source>
        <dbReference type="Proteomes" id="UP000287830"/>
    </source>
</evidence>
<evidence type="ECO:0000313" key="5">
    <source>
        <dbReference type="EMBL" id="GCD39126.1"/>
    </source>
</evidence>
<dbReference type="Gene3D" id="3.60.40.10">
    <property type="entry name" value="PPM-type phosphatase domain"/>
    <property type="match status" value="1"/>
</dbReference>
<dbReference type="InterPro" id="IPR036457">
    <property type="entry name" value="PPM-type-like_dom_sf"/>
</dbReference>